<comment type="caution">
    <text evidence="2">The sequence shown here is derived from an EMBL/GenBank/DDBJ whole genome shotgun (WGS) entry which is preliminary data.</text>
</comment>
<dbReference type="Pfam" id="PF16255">
    <property type="entry name" value="Lipase_GDSL_lke"/>
    <property type="match status" value="1"/>
</dbReference>
<protein>
    <recommendedName>
        <fullName evidence="4">SGNH/GDSL hydrolase family protein</fullName>
    </recommendedName>
</protein>
<sequence length="230" mass="26128">MKRLKMCMLLLLAVTSVCGQYRKSVSVLGDSYSTFKSYVVPDTNYVWYSEDVVERTDVNDVCQTWWHLLIKNNGLRLCVNNSFSGATICNTGYKKEDYSDRSFCTRLNMLGSPDILLIFGATNDSWAGSPVGEYKYSGWTSSDLYSFRPAMAYMLSNVKKRYPNVDIYFILNDGLSKDITVSCREICEHYAVKCINLKNIDKRSGHPTVKGMKQIASQVAAVMFQENRLP</sequence>
<dbReference type="InterPro" id="IPR036514">
    <property type="entry name" value="SGNH_hydro_sf"/>
</dbReference>
<accession>A0ABX2AMI7</accession>
<evidence type="ECO:0000313" key="3">
    <source>
        <dbReference type="Proteomes" id="UP000714420"/>
    </source>
</evidence>
<reference evidence="2 3" key="1">
    <citation type="submission" date="2020-05" db="EMBL/GenBank/DDBJ databases">
        <title>Distinct polysaccharide utilization as determinants for interspecies competition between intestinal Prevotella spp.</title>
        <authorList>
            <person name="Galvez E.J.C."/>
            <person name="Iljazovic A."/>
            <person name="Strowig T."/>
        </authorList>
    </citation>
    <scope>NUCLEOTIDE SEQUENCE [LARGE SCALE GENOMIC DNA]</scope>
    <source>
        <strain evidence="2 3">PMUR</strain>
    </source>
</reference>
<dbReference type="Gene3D" id="3.40.50.1110">
    <property type="entry name" value="SGNH hydrolase"/>
    <property type="match status" value="1"/>
</dbReference>
<dbReference type="EMBL" id="JABKKF010000006">
    <property type="protein sequence ID" value="NPD92330.1"/>
    <property type="molecule type" value="Genomic_DNA"/>
</dbReference>
<feature type="chain" id="PRO_5045264378" description="SGNH/GDSL hydrolase family protein" evidence="1">
    <location>
        <begin position="20"/>
        <end position="230"/>
    </location>
</feature>
<proteinExistence type="predicted"/>
<evidence type="ECO:0008006" key="4">
    <source>
        <dbReference type="Google" id="ProtNLM"/>
    </source>
</evidence>
<dbReference type="Proteomes" id="UP000714420">
    <property type="component" value="Unassembled WGS sequence"/>
</dbReference>
<dbReference type="SUPFAM" id="SSF52266">
    <property type="entry name" value="SGNH hydrolase"/>
    <property type="match status" value="1"/>
</dbReference>
<keyword evidence="3" id="KW-1185">Reference proteome</keyword>
<dbReference type="CDD" id="cd00229">
    <property type="entry name" value="SGNH_hydrolase"/>
    <property type="match status" value="1"/>
</dbReference>
<evidence type="ECO:0000256" key="1">
    <source>
        <dbReference type="SAM" id="SignalP"/>
    </source>
</evidence>
<feature type="signal peptide" evidence="1">
    <location>
        <begin position="1"/>
        <end position="19"/>
    </location>
</feature>
<evidence type="ECO:0000313" key="2">
    <source>
        <dbReference type="EMBL" id="NPD92330.1"/>
    </source>
</evidence>
<gene>
    <name evidence="2" type="ORF">HPS56_08230</name>
</gene>
<dbReference type="RefSeq" id="WP_172275658.1">
    <property type="nucleotide sequence ID" value="NZ_CASGMU010000021.1"/>
</dbReference>
<keyword evidence="1" id="KW-0732">Signal</keyword>
<dbReference type="InterPro" id="IPR032588">
    <property type="entry name" value="Lipase_GDSL_lke"/>
</dbReference>
<name>A0ABX2AMI7_9BACT</name>
<organism evidence="2 3">
    <name type="scientific">Xylanibacter muris</name>
    <dbReference type="NCBI Taxonomy" id="2736290"/>
    <lineage>
        <taxon>Bacteria</taxon>
        <taxon>Pseudomonadati</taxon>
        <taxon>Bacteroidota</taxon>
        <taxon>Bacteroidia</taxon>
        <taxon>Bacteroidales</taxon>
        <taxon>Prevotellaceae</taxon>
        <taxon>Xylanibacter</taxon>
    </lineage>
</organism>